<proteinExistence type="predicted"/>
<evidence type="ECO:0000313" key="1">
    <source>
        <dbReference type="EMBL" id="RDE25051.1"/>
    </source>
</evidence>
<accession>A0A369WTX5</accession>
<dbReference type="OrthoDB" id="5828847at2"/>
<comment type="caution">
    <text evidence="1">The sequence shown here is derived from an EMBL/GenBank/DDBJ whole genome shotgun (WGS) entry which is preliminary data.</text>
</comment>
<dbReference type="Proteomes" id="UP000253769">
    <property type="component" value="Unassembled WGS sequence"/>
</dbReference>
<evidence type="ECO:0000313" key="2">
    <source>
        <dbReference type="Proteomes" id="UP000253769"/>
    </source>
</evidence>
<dbReference type="RefSeq" id="WP_114694647.1">
    <property type="nucleotide sequence ID" value="NZ_QQOH01000001.1"/>
</dbReference>
<dbReference type="EMBL" id="QQOH01000001">
    <property type="protein sequence ID" value="RDE25051.1"/>
    <property type="molecule type" value="Genomic_DNA"/>
</dbReference>
<reference evidence="1 2" key="1">
    <citation type="submission" date="2018-07" db="EMBL/GenBank/DDBJ databases">
        <title>Motiliproteus coralliicola sp. nov., a bacterium isolated from Coral.</title>
        <authorList>
            <person name="Wang G."/>
        </authorList>
    </citation>
    <scope>NUCLEOTIDE SEQUENCE [LARGE SCALE GENOMIC DNA]</scope>
    <source>
        <strain evidence="1 2">C34</strain>
    </source>
</reference>
<name>A0A369WTX5_9GAMM</name>
<organism evidence="1 2">
    <name type="scientific">Motiliproteus coralliicola</name>
    <dbReference type="NCBI Taxonomy" id="2283196"/>
    <lineage>
        <taxon>Bacteria</taxon>
        <taxon>Pseudomonadati</taxon>
        <taxon>Pseudomonadota</taxon>
        <taxon>Gammaproteobacteria</taxon>
        <taxon>Oceanospirillales</taxon>
        <taxon>Oceanospirillaceae</taxon>
        <taxon>Motiliproteus</taxon>
    </lineage>
</organism>
<keyword evidence="2" id="KW-1185">Reference proteome</keyword>
<dbReference type="AlphaFoldDB" id="A0A369WTX5"/>
<dbReference type="InterPro" id="IPR038086">
    <property type="entry name" value="DUF2789_sf"/>
</dbReference>
<sequence>MDTSIHNMQGLFQQLGLPSEPKQIEQFIRQHRCQTGLDPLEGAPFWSPSQAHFIQEALYQDSDWTEVVDELNCRLHQ</sequence>
<protein>
    <submittedName>
        <fullName evidence="1">DUF2789 domain-containing protein</fullName>
    </submittedName>
</protein>
<gene>
    <name evidence="1" type="ORF">DV711_05665</name>
</gene>
<dbReference type="Gene3D" id="1.10.10.1130">
    <property type="entry name" value="Uncharacterised protein PF10982, DUF2789"/>
    <property type="match status" value="1"/>
</dbReference>
<dbReference type="InterPro" id="IPR021250">
    <property type="entry name" value="DUF2789"/>
</dbReference>
<dbReference type="Pfam" id="PF10982">
    <property type="entry name" value="DUF2789"/>
    <property type="match status" value="1"/>
</dbReference>